<gene>
    <name evidence="7" type="ordered locus">Turpa_2089</name>
</gene>
<feature type="transmembrane region" description="Helical" evidence="5">
    <location>
        <begin position="152"/>
        <end position="170"/>
    </location>
</feature>
<dbReference type="STRING" id="869212.Turpa_2089"/>
<evidence type="ECO:0000256" key="1">
    <source>
        <dbReference type="ARBA" id="ARBA00004141"/>
    </source>
</evidence>
<reference evidence="7 8" key="1">
    <citation type="submission" date="2012-06" db="EMBL/GenBank/DDBJ databases">
        <title>The complete chromosome of genome of Turneriella parva DSM 21527.</title>
        <authorList>
            <consortium name="US DOE Joint Genome Institute (JGI-PGF)"/>
            <person name="Lucas S."/>
            <person name="Han J."/>
            <person name="Lapidus A."/>
            <person name="Bruce D."/>
            <person name="Goodwin L."/>
            <person name="Pitluck S."/>
            <person name="Peters L."/>
            <person name="Kyrpides N."/>
            <person name="Mavromatis K."/>
            <person name="Ivanova N."/>
            <person name="Mikhailova N."/>
            <person name="Chertkov O."/>
            <person name="Detter J.C."/>
            <person name="Tapia R."/>
            <person name="Han C."/>
            <person name="Land M."/>
            <person name="Hauser L."/>
            <person name="Markowitz V."/>
            <person name="Cheng J.-F."/>
            <person name="Hugenholtz P."/>
            <person name="Woyke T."/>
            <person name="Wu D."/>
            <person name="Gronow S."/>
            <person name="Wellnitz S."/>
            <person name="Brambilla E."/>
            <person name="Klenk H.-P."/>
            <person name="Eisen J.A."/>
        </authorList>
    </citation>
    <scope>NUCLEOTIDE SEQUENCE [LARGE SCALE GENOMIC DNA]</scope>
    <source>
        <strain evidence="8">ATCC BAA-1111 / DSM 21527 / NCTC 11395 / H</strain>
    </source>
</reference>
<name>I4B628_TURPD</name>
<feature type="transmembrane region" description="Helical" evidence="5">
    <location>
        <begin position="35"/>
        <end position="53"/>
    </location>
</feature>
<accession>I4B628</accession>
<evidence type="ECO:0000256" key="2">
    <source>
        <dbReference type="ARBA" id="ARBA00022692"/>
    </source>
</evidence>
<evidence type="ECO:0000259" key="6">
    <source>
        <dbReference type="Pfam" id="PF00916"/>
    </source>
</evidence>
<dbReference type="InterPro" id="IPR011547">
    <property type="entry name" value="SLC26A/SulP_dom"/>
</dbReference>
<feature type="transmembrane region" description="Helical" evidence="5">
    <location>
        <begin position="326"/>
        <end position="356"/>
    </location>
</feature>
<protein>
    <submittedName>
        <fullName evidence="7">Sulfate transporter</fullName>
    </submittedName>
</protein>
<keyword evidence="2 5" id="KW-0812">Transmembrane</keyword>
<evidence type="ECO:0000313" key="8">
    <source>
        <dbReference type="Proteomes" id="UP000006048"/>
    </source>
</evidence>
<dbReference type="EMBL" id="CP002959">
    <property type="protein sequence ID" value="AFM12735.1"/>
    <property type="molecule type" value="Genomic_DNA"/>
</dbReference>
<feature type="transmembrane region" description="Helical" evidence="5">
    <location>
        <begin position="114"/>
        <end position="132"/>
    </location>
</feature>
<evidence type="ECO:0000256" key="4">
    <source>
        <dbReference type="ARBA" id="ARBA00023136"/>
    </source>
</evidence>
<dbReference type="KEGG" id="tpx:Turpa_2089"/>
<feature type="domain" description="SLC26A/SulP transporter" evidence="6">
    <location>
        <begin position="6"/>
        <end position="375"/>
    </location>
</feature>
<dbReference type="PATRIC" id="fig|869212.3.peg.2092"/>
<dbReference type="InterPro" id="IPR001902">
    <property type="entry name" value="SLC26A/SulP_fam"/>
</dbReference>
<feature type="transmembrane region" description="Helical" evidence="5">
    <location>
        <begin position="244"/>
        <end position="263"/>
    </location>
</feature>
<proteinExistence type="predicted"/>
<keyword evidence="3 5" id="KW-1133">Transmembrane helix</keyword>
<organism evidence="7 8">
    <name type="scientific">Turneriella parva (strain ATCC BAA-1111 / DSM 21527 / NCTC 11395 / H)</name>
    <name type="common">Leptospira parva</name>
    <dbReference type="NCBI Taxonomy" id="869212"/>
    <lineage>
        <taxon>Bacteria</taxon>
        <taxon>Pseudomonadati</taxon>
        <taxon>Spirochaetota</taxon>
        <taxon>Spirochaetia</taxon>
        <taxon>Leptospirales</taxon>
        <taxon>Leptospiraceae</taxon>
        <taxon>Turneriella</taxon>
    </lineage>
</organism>
<comment type="subcellular location">
    <subcellularLocation>
        <location evidence="1">Membrane</location>
        <topology evidence="1">Multi-pass membrane protein</topology>
    </subcellularLocation>
</comment>
<dbReference type="PANTHER" id="PTHR11814">
    <property type="entry name" value="SULFATE TRANSPORTER"/>
    <property type="match status" value="1"/>
</dbReference>
<evidence type="ECO:0000313" key="7">
    <source>
        <dbReference type="EMBL" id="AFM12735.1"/>
    </source>
</evidence>
<feature type="transmembrane region" description="Helical" evidence="5">
    <location>
        <begin position="84"/>
        <end position="107"/>
    </location>
</feature>
<feature type="transmembrane region" description="Helical" evidence="5">
    <location>
        <begin position="376"/>
        <end position="407"/>
    </location>
</feature>
<dbReference type="HOGENOM" id="CLU_003182_11_1_12"/>
<dbReference type="GO" id="GO:0016020">
    <property type="term" value="C:membrane"/>
    <property type="evidence" value="ECO:0007669"/>
    <property type="project" value="UniProtKB-SubCell"/>
</dbReference>
<dbReference type="GO" id="GO:0055085">
    <property type="term" value="P:transmembrane transport"/>
    <property type="evidence" value="ECO:0007669"/>
    <property type="project" value="InterPro"/>
</dbReference>
<sequence length="502" mass="52718">MTRSLLPDLTASFVVFLVALPLCLGIALASGAPLFAGIVSGVVGGVIIGALSGSALGVSGPAAGLTVIVFGGIAALGWQPFLLATLIAGCIQILAGILRLGTLSYFFPSSVIKGMLSAIGVIIIIKQLPHALGIAGVQNLFQGGFAEALKRIHPGTLLIALSGAALYILIPKLRASKTRFGALLQPSLIVVLAGIALAAFFREISALTLDQASQYVKVPVTDNPKELLVHLTLPDFSQIGNAKVWVIALTIAAVASLETLLSLEATDKLDPKRRISPPNRELFAQGVGNVVCGLAGGLPCTQVIVRSTANMNAGAQSKRSAVFHGLLLLIAVAMIPVALNMIPLSALAVVLIFVGIKLNDLKLYRSIMARGPEEYVPFLATLAAVVATDLLTGVGIGLAVTLVIILFRTFKVAHTMSESEYRGKKRFTIRLSEEMSFLNRGGLVKTFANIPDGAQVEIDGTLCRYMAEDIKDAILDFTIEAQHRGIAVKLDGINLPDSAMPH</sequence>
<dbReference type="AlphaFoldDB" id="I4B628"/>
<keyword evidence="4 5" id="KW-0472">Membrane</keyword>
<dbReference type="Proteomes" id="UP000006048">
    <property type="component" value="Chromosome"/>
</dbReference>
<evidence type="ECO:0000256" key="3">
    <source>
        <dbReference type="ARBA" id="ARBA00022989"/>
    </source>
</evidence>
<evidence type="ECO:0000256" key="5">
    <source>
        <dbReference type="SAM" id="Phobius"/>
    </source>
</evidence>
<dbReference type="Pfam" id="PF00916">
    <property type="entry name" value="Sulfate_transp"/>
    <property type="match status" value="1"/>
</dbReference>
<keyword evidence="8" id="KW-1185">Reference proteome</keyword>
<feature type="transmembrane region" description="Helical" evidence="5">
    <location>
        <begin position="182"/>
        <end position="201"/>
    </location>
</feature>